<dbReference type="InParanoid" id="A0A067N8T6"/>
<organism evidence="1 2">
    <name type="scientific">Botryobasidium botryosum (strain FD-172 SS1)</name>
    <dbReference type="NCBI Taxonomy" id="930990"/>
    <lineage>
        <taxon>Eukaryota</taxon>
        <taxon>Fungi</taxon>
        <taxon>Dikarya</taxon>
        <taxon>Basidiomycota</taxon>
        <taxon>Agaricomycotina</taxon>
        <taxon>Agaricomycetes</taxon>
        <taxon>Cantharellales</taxon>
        <taxon>Botryobasidiaceae</taxon>
        <taxon>Botryobasidium</taxon>
    </lineage>
</organism>
<dbReference type="EMBL" id="KL198017">
    <property type="protein sequence ID" value="KDQ20547.1"/>
    <property type="molecule type" value="Genomic_DNA"/>
</dbReference>
<keyword evidence="2" id="KW-1185">Reference proteome</keyword>
<evidence type="ECO:0000313" key="2">
    <source>
        <dbReference type="Proteomes" id="UP000027195"/>
    </source>
</evidence>
<accession>A0A067N8T6</accession>
<dbReference type="AlphaFoldDB" id="A0A067N8T6"/>
<dbReference type="HOGENOM" id="CLU_2133103_0_0_1"/>
<protein>
    <submittedName>
        <fullName evidence="1">Uncharacterized protein</fullName>
    </submittedName>
</protein>
<sequence length="113" mass="12455">MDAGTGRGIWELPHIAHVGLHHMRLSLTPGHLPPLNDLLHFILGHDSRIQTLTVAASESALEVIRWVVPAGDHRVVLQDTATLTGGGDGLVMREWEARVACPDHRLWKRNSPV</sequence>
<evidence type="ECO:0000313" key="1">
    <source>
        <dbReference type="EMBL" id="KDQ20547.1"/>
    </source>
</evidence>
<proteinExistence type="predicted"/>
<reference evidence="2" key="1">
    <citation type="journal article" date="2014" name="Proc. Natl. Acad. Sci. U.S.A.">
        <title>Extensive sampling of basidiomycete genomes demonstrates inadequacy of the white-rot/brown-rot paradigm for wood decay fungi.</title>
        <authorList>
            <person name="Riley R."/>
            <person name="Salamov A.A."/>
            <person name="Brown D.W."/>
            <person name="Nagy L.G."/>
            <person name="Floudas D."/>
            <person name="Held B.W."/>
            <person name="Levasseur A."/>
            <person name="Lombard V."/>
            <person name="Morin E."/>
            <person name="Otillar R."/>
            <person name="Lindquist E.A."/>
            <person name="Sun H."/>
            <person name="LaButti K.M."/>
            <person name="Schmutz J."/>
            <person name="Jabbour D."/>
            <person name="Luo H."/>
            <person name="Baker S.E."/>
            <person name="Pisabarro A.G."/>
            <person name="Walton J.D."/>
            <person name="Blanchette R.A."/>
            <person name="Henrissat B."/>
            <person name="Martin F."/>
            <person name="Cullen D."/>
            <person name="Hibbett D.S."/>
            <person name="Grigoriev I.V."/>
        </authorList>
    </citation>
    <scope>NUCLEOTIDE SEQUENCE [LARGE SCALE GENOMIC DNA]</scope>
    <source>
        <strain evidence="2">FD-172 SS1</strain>
    </source>
</reference>
<name>A0A067N8T6_BOTB1</name>
<gene>
    <name evidence="1" type="ORF">BOTBODRAFT_26559</name>
</gene>
<dbReference type="Proteomes" id="UP000027195">
    <property type="component" value="Unassembled WGS sequence"/>
</dbReference>